<protein>
    <recommendedName>
        <fullName evidence="4">Secreted protein</fullName>
    </recommendedName>
</protein>
<dbReference type="EMBL" id="KL648706">
    <property type="protein sequence ID" value="KEY65292.1"/>
    <property type="molecule type" value="Genomic_DNA"/>
</dbReference>
<organism evidence="2 3">
    <name type="scientific">Stachybotrys chartarum (strain CBS 109288 / IBT 7711)</name>
    <name type="common">Toxic black mold</name>
    <name type="synonym">Stilbospora chartarum</name>
    <dbReference type="NCBI Taxonomy" id="1280523"/>
    <lineage>
        <taxon>Eukaryota</taxon>
        <taxon>Fungi</taxon>
        <taxon>Dikarya</taxon>
        <taxon>Ascomycota</taxon>
        <taxon>Pezizomycotina</taxon>
        <taxon>Sordariomycetes</taxon>
        <taxon>Hypocreomycetidae</taxon>
        <taxon>Hypocreales</taxon>
        <taxon>Stachybotryaceae</taxon>
        <taxon>Stachybotrys</taxon>
    </lineage>
</organism>
<dbReference type="OrthoDB" id="10274982at2759"/>
<evidence type="ECO:0000256" key="1">
    <source>
        <dbReference type="SAM" id="SignalP"/>
    </source>
</evidence>
<sequence>MKLSLLLCPALVLAVAAWNWQVEIYESDDCDNTSRQYYVEGVGDLSFMAWMGPPWEGKGKMETCYYFHDGQGPLPCNGINKSFEPRSVRTWNANCTAKSWNPNEPFQPLENATPADRFNCNQRMSNWEYIHCQSQSV</sequence>
<keyword evidence="3" id="KW-1185">Reference proteome</keyword>
<keyword evidence="1" id="KW-0732">Signal</keyword>
<reference evidence="2 3" key="1">
    <citation type="journal article" date="2014" name="BMC Genomics">
        <title>Comparative genome sequencing reveals chemotype-specific gene clusters in the toxigenic black mold Stachybotrys.</title>
        <authorList>
            <person name="Semeiks J."/>
            <person name="Borek D."/>
            <person name="Otwinowski Z."/>
            <person name="Grishin N.V."/>
        </authorList>
    </citation>
    <scope>NUCLEOTIDE SEQUENCE [LARGE SCALE GENOMIC DNA]</scope>
    <source>
        <strain evidence="3">CBS 109288 / IBT 7711</strain>
    </source>
</reference>
<feature type="chain" id="PRO_5001770941" description="Secreted protein" evidence="1">
    <location>
        <begin position="18"/>
        <end position="137"/>
    </location>
</feature>
<feature type="signal peptide" evidence="1">
    <location>
        <begin position="1"/>
        <end position="17"/>
    </location>
</feature>
<accession>A0A084AJ13</accession>
<proteinExistence type="predicted"/>
<evidence type="ECO:0008006" key="4">
    <source>
        <dbReference type="Google" id="ProtNLM"/>
    </source>
</evidence>
<gene>
    <name evidence="2" type="ORF">S7711_10511</name>
</gene>
<evidence type="ECO:0000313" key="2">
    <source>
        <dbReference type="EMBL" id="KEY65292.1"/>
    </source>
</evidence>
<name>A0A084AJ13_STACB</name>
<dbReference type="AlphaFoldDB" id="A0A084AJ13"/>
<dbReference type="Proteomes" id="UP000028045">
    <property type="component" value="Unassembled WGS sequence"/>
</dbReference>
<evidence type="ECO:0000313" key="3">
    <source>
        <dbReference type="Proteomes" id="UP000028045"/>
    </source>
</evidence>
<dbReference type="HOGENOM" id="CLU_1908076_0_0_1"/>